<feature type="binding site" evidence="7">
    <location>
        <position position="444"/>
    </location>
    <ligand>
        <name>substrate</name>
    </ligand>
</feature>
<evidence type="ECO:0000259" key="9">
    <source>
        <dbReference type="Pfam" id="PF16875"/>
    </source>
</evidence>
<accession>A0A2J6NLL7</accession>
<feature type="binding site" evidence="7">
    <location>
        <position position="549"/>
    </location>
    <ligand>
        <name>substrate</name>
    </ligand>
</feature>
<dbReference type="Gene3D" id="2.70.98.60">
    <property type="entry name" value="alpha-galactosidase from lactobacil brevis"/>
    <property type="match status" value="1"/>
</dbReference>
<dbReference type="CDD" id="cd14791">
    <property type="entry name" value="GH36"/>
    <property type="match status" value="1"/>
</dbReference>
<dbReference type="InterPro" id="IPR002252">
    <property type="entry name" value="Glyco_hydro_36"/>
</dbReference>
<dbReference type="InterPro" id="IPR050985">
    <property type="entry name" value="Alpha-glycosidase_related"/>
</dbReference>
<evidence type="ECO:0000256" key="6">
    <source>
        <dbReference type="PIRSR" id="PIRSR005536-1"/>
    </source>
</evidence>
<dbReference type="OrthoDB" id="9758822at2"/>
<dbReference type="SUPFAM" id="SSF51445">
    <property type="entry name" value="(Trans)glycosidases"/>
    <property type="match status" value="1"/>
</dbReference>
<dbReference type="EMBL" id="PNFV01000007">
    <property type="protein sequence ID" value="PMB82219.1"/>
    <property type="molecule type" value="Genomic_DNA"/>
</dbReference>
<proteinExistence type="inferred from homology"/>
<comment type="similarity">
    <text evidence="5">Belongs to the glycosyl hydrolase.</text>
</comment>
<comment type="caution">
    <text evidence="10">The sequence shown here is derived from an EMBL/GenBank/DDBJ whole genome shotgun (WGS) entry which is preliminary data.</text>
</comment>
<dbReference type="Gene3D" id="2.60.40.1180">
    <property type="entry name" value="Golgi alpha-mannosidase II"/>
    <property type="match status" value="1"/>
</dbReference>
<feature type="binding site" evidence="7">
    <location>
        <position position="527"/>
    </location>
    <ligand>
        <name>substrate</name>
    </ligand>
</feature>
<evidence type="ECO:0000256" key="7">
    <source>
        <dbReference type="PIRSR" id="PIRSR005536-2"/>
    </source>
</evidence>
<name>A0A2J6NLL7_9LACO</name>
<feature type="domain" description="Glycosyl hydrolase family 36 C-terminal" evidence="8">
    <location>
        <begin position="650"/>
        <end position="740"/>
    </location>
</feature>
<feature type="active site" description="Nucleophile" evidence="6">
    <location>
        <position position="479"/>
    </location>
</feature>
<dbReference type="Pfam" id="PF16874">
    <property type="entry name" value="Glyco_hydro_36C"/>
    <property type="match status" value="1"/>
</dbReference>
<keyword evidence="4 5" id="KW-0326">Glycosidase</keyword>
<evidence type="ECO:0000313" key="11">
    <source>
        <dbReference type="Proteomes" id="UP000239920"/>
    </source>
</evidence>
<protein>
    <recommendedName>
        <fullName evidence="2 5">Alpha-galactosidase</fullName>
        <ecNumber evidence="2 5">3.2.1.22</ecNumber>
    </recommendedName>
</protein>
<comment type="catalytic activity">
    <reaction evidence="1 5">
        <text>Hydrolysis of terminal, non-reducing alpha-D-galactose residues in alpha-D-galactosides, including galactose oligosaccharides, galactomannans and galactolipids.</text>
        <dbReference type="EC" id="3.2.1.22"/>
    </reaction>
</comment>
<feature type="active site" description="Proton donor" evidence="6">
    <location>
        <position position="549"/>
    </location>
</feature>
<dbReference type="PANTHER" id="PTHR43053">
    <property type="entry name" value="GLYCOSIDASE FAMILY 31"/>
    <property type="match status" value="1"/>
</dbReference>
<dbReference type="FunFam" id="3.20.20.70:FF:000118">
    <property type="entry name" value="Alpha-galactosidase"/>
    <property type="match status" value="1"/>
</dbReference>
<dbReference type="PIRSF" id="PIRSF005536">
    <property type="entry name" value="Agal"/>
    <property type="match status" value="1"/>
</dbReference>
<organism evidence="10 11">
    <name type="scientific">Limosilactobacillus pontis</name>
    <dbReference type="NCBI Taxonomy" id="35787"/>
    <lineage>
        <taxon>Bacteria</taxon>
        <taxon>Bacillati</taxon>
        <taxon>Bacillota</taxon>
        <taxon>Bacilli</taxon>
        <taxon>Lactobacillales</taxon>
        <taxon>Lactobacillaceae</taxon>
        <taxon>Limosilactobacillus</taxon>
    </lineage>
</organism>
<feature type="binding site" evidence="7">
    <location>
        <begin position="477"/>
        <end position="481"/>
    </location>
    <ligand>
        <name>substrate</name>
    </ligand>
</feature>
<dbReference type="AlphaFoldDB" id="A0A2J6NLL7"/>
<dbReference type="GO" id="GO:0004557">
    <property type="term" value="F:alpha-galactosidase activity"/>
    <property type="evidence" value="ECO:0007669"/>
    <property type="project" value="UniProtKB-UniRule"/>
</dbReference>
<evidence type="ECO:0000259" key="8">
    <source>
        <dbReference type="Pfam" id="PF16874"/>
    </source>
</evidence>
<evidence type="ECO:0000256" key="2">
    <source>
        <dbReference type="ARBA" id="ARBA00012755"/>
    </source>
</evidence>
<evidence type="ECO:0000256" key="5">
    <source>
        <dbReference type="PIRNR" id="PIRNR005536"/>
    </source>
</evidence>
<dbReference type="InterPro" id="IPR013785">
    <property type="entry name" value="Aldolase_TIM"/>
</dbReference>
<feature type="binding site" evidence="7">
    <location>
        <begin position="367"/>
        <end position="368"/>
    </location>
    <ligand>
        <name>substrate</name>
    </ligand>
</feature>
<evidence type="ECO:0000256" key="4">
    <source>
        <dbReference type="ARBA" id="ARBA00023295"/>
    </source>
</evidence>
<dbReference type="InterPro" id="IPR031705">
    <property type="entry name" value="Glyco_hydro_36_C"/>
</dbReference>
<dbReference type="InterPro" id="IPR017853">
    <property type="entry name" value="GH"/>
</dbReference>
<dbReference type="InterPro" id="IPR013780">
    <property type="entry name" value="Glyco_hydro_b"/>
</dbReference>
<dbReference type="Pfam" id="PF16875">
    <property type="entry name" value="Glyco_hydro_36N"/>
    <property type="match status" value="1"/>
</dbReference>
<dbReference type="PANTHER" id="PTHR43053:SF3">
    <property type="entry name" value="ALPHA-GALACTOSIDASE C-RELATED"/>
    <property type="match status" value="1"/>
</dbReference>
<evidence type="ECO:0000313" key="10">
    <source>
        <dbReference type="EMBL" id="PMB82219.1"/>
    </source>
</evidence>
<dbReference type="RefSeq" id="WP_104688946.1">
    <property type="nucleotide sequence ID" value="NZ_JBKTHY010000007.1"/>
</dbReference>
<dbReference type="InterPro" id="IPR038417">
    <property type="entry name" value="Alpga-gal_N_sf"/>
</dbReference>
<keyword evidence="3 5" id="KW-0378">Hydrolase</keyword>
<dbReference type="Pfam" id="PF02065">
    <property type="entry name" value="Melibiase"/>
    <property type="match status" value="1"/>
</dbReference>
<evidence type="ECO:0000256" key="1">
    <source>
        <dbReference type="ARBA" id="ARBA00001255"/>
    </source>
</evidence>
<sequence length="745" mass="86069">MPIKFHQNSQEFHLFNDRISYIIKVLRNDQLGQLYFGRRVPDRADHSYLVENGYRPVMSYVYDDDYDFSLGNVKQEYPAYGTTDYRMPAVEVKQPNGSTVTNFRYRSHRIYAGKPKLADLPATYVENNDEATTLEIILHDDVINVDLTLTYTIFADYDAITRSVRFANHSDQDYQLTTAMSMNLDLPDDNYDWLQFSGAWGRERQLKCTHLRPGIQSVGSTRGASSHMQNPFVILKRPHTDEFQGEAYGFSLVYSGNFLAQAQVDAYQVTRVQMGINPFHFSWKLAPGQKFQTPEAVMVYTSNGLNQLSQTYHRLYQRRLARGYWRDRPRPILINNWEATYFDFTEGKLVQLAKQAHELGIELFVLDDGWFGKRTTETAGLGDWWVNRDRLPNGISGLADRIHRLGMMFGLWFEPEMTNRDSELYRHHPDYIIQTPDRHPSQGRHQYVLDFSRPEVVDYVYNLIAKVLRDGHVDYVKWDMNRNITECFSAAFPADQQGEIFHRYILGAYRLYEQLIQEFPKILFESCASGGGRFDAGMLYYAPQAWTSDDSDAIERLKIQAGTSYCYPISSMGAHVSVCPNEQVNRYTPLKTRGDVAFFGDLGYELDLTKLRPDELAQIKNQVKLMKHYRVLFQFGRFYRLKSPFTSNITAWLVVSPDQQQAAMGYFKVLNDVNAPYRLQRVPGLLADQKYRVHEEGGHDCGTYTGSELANIGLVTSDAESEQSAATRDVPDFYSRLFIFEVKKD</sequence>
<feature type="domain" description="Glycosyl hydrolase family 36 N-terminal" evidence="9">
    <location>
        <begin position="30"/>
        <end position="286"/>
    </location>
</feature>
<dbReference type="Gene3D" id="3.20.20.70">
    <property type="entry name" value="Aldolase class I"/>
    <property type="match status" value="1"/>
</dbReference>
<gene>
    <name evidence="10" type="ORF">CK797_06485</name>
</gene>
<dbReference type="Proteomes" id="UP000239920">
    <property type="component" value="Unassembled WGS sequence"/>
</dbReference>
<feature type="binding site" evidence="7">
    <location>
        <position position="200"/>
    </location>
    <ligand>
        <name>substrate</name>
    </ligand>
</feature>
<dbReference type="PRINTS" id="PR00743">
    <property type="entry name" value="GLHYDRLASE36"/>
</dbReference>
<dbReference type="EC" id="3.2.1.22" evidence="2 5"/>
<reference evidence="10 11" key="1">
    <citation type="submission" date="2017-09" db="EMBL/GenBank/DDBJ databases">
        <title>Bacterial strain isolated from the female urinary microbiota.</title>
        <authorList>
            <person name="Thomas-White K."/>
            <person name="Kumar N."/>
            <person name="Forster S."/>
            <person name="Putonti C."/>
            <person name="Lawley T."/>
            <person name="Wolfe A.J."/>
        </authorList>
    </citation>
    <scope>NUCLEOTIDE SEQUENCE [LARGE SCALE GENOMIC DNA]</scope>
    <source>
        <strain evidence="10 11">UMB0683</strain>
    </source>
</reference>
<evidence type="ECO:0000256" key="3">
    <source>
        <dbReference type="ARBA" id="ARBA00022801"/>
    </source>
</evidence>
<dbReference type="GO" id="GO:0016052">
    <property type="term" value="P:carbohydrate catabolic process"/>
    <property type="evidence" value="ECO:0007669"/>
    <property type="project" value="InterPro"/>
</dbReference>
<dbReference type="InterPro" id="IPR031704">
    <property type="entry name" value="Glyco_hydro_36_N"/>
</dbReference>